<keyword evidence="6" id="KW-0539">Nucleus</keyword>
<evidence type="ECO:0000256" key="1">
    <source>
        <dbReference type="ARBA" id="ARBA00022723"/>
    </source>
</evidence>
<reference evidence="7" key="1">
    <citation type="submission" date="2023-01" db="EMBL/GenBank/DDBJ databases">
        <authorList>
            <person name="Piombo E."/>
        </authorList>
    </citation>
    <scope>NUCLEOTIDE SEQUENCE</scope>
</reference>
<dbReference type="GO" id="GO:0046872">
    <property type="term" value="F:metal ion binding"/>
    <property type="evidence" value="ECO:0007669"/>
    <property type="project" value="UniProtKB-KW"/>
</dbReference>
<evidence type="ECO:0000313" key="7">
    <source>
        <dbReference type="EMBL" id="CAI6026484.1"/>
    </source>
</evidence>
<keyword evidence="3" id="KW-0805">Transcription regulation</keyword>
<keyword evidence="1" id="KW-0479">Metal-binding</keyword>
<dbReference type="GO" id="GO:0003677">
    <property type="term" value="F:DNA binding"/>
    <property type="evidence" value="ECO:0007669"/>
    <property type="project" value="UniProtKB-KW"/>
</dbReference>
<keyword evidence="2" id="KW-0862">Zinc</keyword>
<dbReference type="PANTHER" id="PTHR36206">
    <property type="entry name" value="ASPERCRYPTIN BIOSYNTHESIS CLUSTER-SPECIFIC TRANSCRIPTION REGULATOR ATNN-RELATED"/>
    <property type="match status" value="1"/>
</dbReference>
<evidence type="ECO:0000313" key="8">
    <source>
        <dbReference type="Proteomes" id="UP001160390"/>
    </source>
</evidence>
<dbReference type="InterPro" id="IPR052360">
    <property type="entry name" value="Transcr_Regulatory_Proteins"/>
</dbReference>
<accession>A0AA35LQQ9</accession>
<evidence type="ECO:0000256" key="4">
    <source>
        <dbReference type="ARBA" id="ARBA00023125"/>
    </source>
</evidence>
<comment type="caution">
    <text evidence="7">The sequence shown here is derived from an EMBL/GenBank/DDBJ whole genome shotgun (WGS) entry which is preliminary data.</text>
</comment>
<organism evidence="7 8">
    <name type="scientific">Clonostachys chloroleuca</name>
    <dbReference type="NCBI Taxonomy" id="1926264"/>
    <lineage>
        <taxon>Eukaryota</taxon>
        <taxon>Fungi</taxon>
        <taxon>Dikarya</taxon>
        <taxon>Ascomycota</taxon>
        <taxon>Pezizomycotina</taxon>
        <taxon>Sordariomycetes</taxon>
        <taxon>Hypocreomycetidae</taxon>
        <taxon>Hypocreales</taxon>
        <taxon>Bionectriaceae</taxon>
        <taxon>Clonostachys</taxon>
    </lineage>
</organism>
<name>A0AA35LQQ9_9HYPO</name>
<proteinExistence type="predicted"/>
<dbReference type="AlphaFoldDB" id="A0AA35LQQ9"/>
<evidence type="ECO:0000256" key="6">
    <source>
        <dbReference type="ARBA" id="ARBA00023242"/>
    </source>
</evidence>
<evidence type="ECO:0000256" key="2">
    <source>
        <dbReference type="ARBA" id="ARBA00022833"/>
    </source>
</evidence>
<keyword evidence="4" id="KW-0238">DNA-binding</keyword>
<evidence type="ECO:0000256" key="3">
    <source>
        <dbReference type="ARBA" id="ARBA00023015"/>
    </source>
</evidence>
<sequence length="547" mass="62423">MVQPSTSILELGMERHFENELQYLYFQEWQFLTKGNLGGYISTKLWSTYLPQLTAQSIVLRPAALSLGAMSRALSMQCIGQNPSQSDHYQNAVAYYCKALRHLSQAGSAAATTKEAMLLAILFTSFEGLRGNVKSALKHTYHGLLIMRELCASPEAMSYIDQLAPDPGQFISEILALYWRLAVQTQVVSQGSAELKESGTVSAGKSNHSEELDREVVNNRLSRYLLPRPGLSDSPKVFMHVDEALEHWEATTRRMERLGPRVIPLLDKFLAGDARNHTKVEEAIEGIQKNREVTYFSHESQRHLRIWHDAFWPLYQRTLTISEPCSGPTMTLICLRIEYLALSMYSMFQMQGNYDAVSALTPKCREINELCEIVFRRQAQDSREPSMRFSISPGLTWHLIFVAMNCRDFVVRESAMRILETYDRQDGLWGSAPFLEIAKRNRKVEAENCGEGDMKQQWLRLSRRVFLLEEAGDRLIFRHMSKENGCWDYIEEYADFSYTTTSSLGIEWKRRPPSSQRITLQWGRTATTSMGSLWPGMGCSAPRLADS</sequence>
<evidence type="ECO:0000256" key="5">
    <source>
        <dbReference type="ARBA" id="ARBA00023163"/>
    </source>
</evidence>
<keyword evidence="5" id="KW-0804">Transcription</keyword>
<dbReference type="PANTHER" id="PTHR36206:SF12">
    <property type="entry name" value="ASPERCRYPTIN BIOSYNTHESIS CLUSTER-SPECIFIC TRANSCRIPTION REGULATOR ATNN-RELATED"/>
    <property type="match status" value="1"/>
</dbReference>
<gene>
    <name evidence="7" type="ORF">CCHLO57077_00014021</name>
</gene>
<protein>
    <submittedName>
        <fullName evidence="7">Uncharacterized protein</fullName>
    </submittedName>
</protein>
<dbReference type="EMBL" id="CABFNP030000464">
    <property type="protein sequence ID" value="CAI6026484.1"/>
    <property type="molecule type" value="Genomic_DNA"/>
</dbReference>
<keyword evidence="8" id="KW-1185">Reference proteome</keyword>
<dbReference type="Proteomes" id="UP001160390">
    <property type="component" value="Unassembled WGS sequence"/>
</dbReference>